<dbReference type="GO" id="GO:0005634">
    <property type="term" value="C:nucleus"/>
    <property type="evidence" value="ECO:0007669"/>
    <property type="project" value="UniProtKB-SubCell"/>
</dbReference>
<dbReference type="EMBL" id="JAUUTY010000695">
    <property type="protein sequence ID" value="KAK1594685.1"/>
    <property type="molecule type" value="Genomic_DNA"/>
</dbReference>
<keyword evidence="3" id="KW-0927">Auxin signaling pathway</keyword>
<proteinExistence type="inferred from homology"/>
<evidence type="ECO:0000256" key="2">
    <source>
        <dbReference type="ARBA" id="ARBA00011726"/>
    </source>
</evidence>
<organism evidence="5 6">
    <name type="scientific">Lolium multiflorum</name>
    <name type="common">Italian ryegrass</name>
    <name type="synonym">Lolium perenne subsp. multiflorum</name>
    <dbReference type="NCBI Taxonomy" id="4521"/>
    <lineage>
        <taxon>Eukaryota</taxon>
        <taxon>Viridiplantae</taxon>
        <taxon>Streptophyta</taxon>
        <taxon>Embryophyta</taxon>
        <taxon>Tracheophyta</taxon>
        <taxon>Spermatophyta</taxon>
        <taxon>Magnoliopsida</taxon>
        <taxon>Liliopsida</taxon>
        <taxon>Poales</taxon>
        <taxon>Poaceae</taxon>
        <taxon>BOP clade</taxon>
        <taxon>Pooideae</taxon>
        <taxon>Poodae</taxon>
        <taxon>Poeae</taxon>
        <taxon>Poeae Chloroplast Group 2 (Poeae type)</taxon>
        <taxon>Loliodinae</taxon>
        <taxon>Loliinae</taxon>
        <taxon>Lolium</taxon>
    </lineage>
</organism>
<comment type="caution">
    <text evidence="5">The sequence shown here is derived from an EMBL/GenBank/DDBJ whole genome shotgun (WGS) entry which is preliminary data.</text>
</comment>
<feature type="domain" description="AUX/IAA" evidence="4">
    <location>
        <begin position="1"/>
        <end position="80"/>
    </location>
</feature>
<keyword evidence="3" id="KW-0804">Transcription</keyword>
<gene>
    <name evidence="5" type="ORF">QYE76_008261</name>
</gene>
<dbReference type="Gene3D" id="3.10.20.90">
    <property type="entry name" value="Phosphatidylinositol 3-kinase Catalytic Subunit, Chain A, domain 1"/>
    <property type="match status" value="1"/>
</dbReference>
<evidence type="ECO:0000256" key="3">
    <source>
        <dbReference type="RuleBase" id="RU004549"/>
    </source>
</evidence>
<dbReference type="PANTHER" id="PTHR31734:SF173">
    <property type="entry name" value="AUXIN-RESPONSIVE PROTEIN IAA19"/>
    <property type="match status" value="1"/>
</dbReference>
<comment type="subunit">
    <text evidence="2 3">Homodimers and heterodimers.</text>
</comment>
<dbReference type="GO" id="GO:0009734">
    <property type="term" value="P:auxin-activated signaling pathway"/>
    <property type="evidence" value="ECO:0007669"/>
    <property type="project" value="UniProtKB-UniRule"/>
</dbReference>
<keyword evidence="3" id="KW-0678">Repressor</keyword>
<keyword evidence="6" id="KW-1185">Reference proteome</keyword>
<sequence length="80" mass="9028">MDGTPYLRKVDLRSTPATTTSRRAAKVFSCFITGQSALRKPSAKDRLTNGKADSLQDQEYVLTYEDKDADWMLVGDLPWE</sequence>
<dbReference type="AlphaFoldDB" id="A0AAD8Q376"/>
<protein>
    <recommendedName>
        <fullName evidence="3">Auxin-responsive protein</fullName>
    </recommendedName>
</protein>
<evidence type="ECO:0000259" key="4">
    <source>
        <dbReference type="Pfam" id="PF02309"/>
    </source>
</evidence>
<dbReference type="PANTHER" id="PTHR31734">
    <property type="entry name" value="AUXIN-RESPONSIVE PROTEIN IAA17"/>
    <property type="match status" value="1"/>
</dbReference>
<evidence type="ECO:0000256" key="1">
    <source>
        <dbReference type="ARBA" id="ARBA00002159"/>
    </source>
</evidence>
<dbReference type="Pfam" id="PF02309">
    <property type="entry name" value="AUX_IAA"/>
    <property type="match status" value="1"/>
</dbReference>
<dbReference type="Proteomes" id="UP001231189">
    <property type="component" value="Unassembled WGS sequence"/>
</dbReference>
<dbReference type="InterPro" id="IPR003311">
    <property type="entry name" value="AUX_IAA"/>
</dbReference>
<evidence type="ECO:0000313" key="5">
    <source>
        <dbReference type="EMBL" id="KAK1594685.1"/>
    </source>
</evidence>
<dbReference type="InterPro" id="IPR033389">
    <property type="entry name" value="AUX/IAA_dom"/>
</dbReference>
<comment type="function">
    <text evidence="1 3">Aux/IAA proteins are short-lived transcriptional factors that function as repressors of early auxin response genes at low auxin concentrations.</text>
</comment>
<comment type="subcellular location">
    <subcellularLocation>
        <location evidence="3">Nucleus</location>
    </subcellularLocation>
</comment>
<evidence type="ECO:0000313" key="6">
    <source>
        <dbReference type="Proteomes" id="UP001231189"/>
    </source>
</evidence>
<name>A0AAD8Q376_LOLMU</name>
<reference evidence="5" key="1">
    <citation type="submission" date="2023-07" db="EMBL/GenBank/DDBJ databases">
        <title>A chromosome-level genome assembly of Lolium multiflorum.</title>
        <authorList>
            <person name="Chen Y."/>
            <person name="Copetti D."/>
            <person name="Kolliker R."/>
            <person name="Studer B."/>
        </authorList>
    </citation>
    <scope>NUCLEOTIDE SEQUENCE</scope>
    <source>
        <strain evidence="5">02402/16</strain>
        <tissue evidence="5">Leaf</tissue>
    </source>
</reference>
<keyword evidence="3" id="KW-0539">Nucleus</keyword>
<keyword evidence="3" id="KW-0805">Transcription regulation</keyword>
<accession>A0AAD8Q376</accession>
<dbReference type="GO" id="GO:0006355">
    <property type="term" value="P:regulation of DNA-templated transcription"/>
    <property type="evidence" value="ECO:0007669"/>
    <property type="project" value="InterPro"/>
</dbReference>
<dbReference type="SUPFAM" id="SSF54277">
    <property type="entry name" value="CAD &amp; PB1 domains"/>
    <property type="match status" value="1"/>
</dbReference>
<comment type="similarity">
    <text evidence="3">Belongs to the Aux/IAA family.</text>
</comment>